<feature type="non-terminal residue" evidence="1">
    <location>
        <position position="248"/>
    </location>
</feature>
<sequence>VARVLRGFQLRTVFPTRIMVGNILPQLPKGFAERLSELAINEYEEFGKKYVDMDPNDLNDKFFGAQATNAEDMSPKQQRIWPEMYQNSEDFKILTRVMKGALKGFLARSGVSQTAVDDEDYRLVLWAAVYPGNGGRHGYHVHQGSISSCVLYTRTAGASTPITFVDPRGAPPVDDYEQFEQERDFEPVAPFHHSEHFFPDAGDLVCFPSWLVHNVPSHFEKTHRVAFAANLQGSSAWDSWHRTAVTWS</sequence>
<evidence type="ECO:0000313" key="2">
    <source>
        <dbReference type="Proteomes" id="UP000654075"/>
    </source>
</evidence>
<gene>
    <name evidence="1" type="ORF">PGLA1383_LOCUS29432</name>
</gene>
<dbReference type="InterPro" id="IPR012668">
    <property type="entry name" value="CHP02466"/>
</dbReference>
<evidence type="ECO:0000313" key="1">
    <source>
        <dbReference type="EMBL" id="CAE8611631.1"/>
    </source>
</evidence>
<keyword evidence="2" id="KW-1185">Reference proteome</keyword>
<dbReference type="Gene3D" id="2.60.120.620">
    <property type="entry name" value="q2cbj1_9rhob like domain"/>
    <property type="match status" value="1"/>
</dbReference>
<organism evidence="1 2">
    <name type="scientific">Polarella glacialis</name>
    <name type="common">Dinoflagellate</name>
    <dbReference type="NCBI Taxonomy" id="89957"/>
    <lineage>
        <taxon>Eukaryota</taxon>
        <taxon>Sar</taxon>
        <taxon>Alveolata</taxon>
        <taxon>Dinophyceae</taxon>
        <taxon>Suessiales</taxon>
        <taxon>Suessiaceae</taxon>
        <taxon>Polarella</taxon>
    </lineage>
</organism>
<dbReference type="AlphaFoldDB" id="A0A813FDE9"/>
<protein>
    <recommendedName>
        <fullName evidence="3">JmjC domain-containing protein</fullName>
    </recommendedName>
</protein>
<dbReference type="Proteomes" id="UP000654075">
    <property type="component" value="Unassembled WGS sequence"/>
</dbReference>
<comment type="caution">
    <text evidence="1">The sequence shown here is derived from an EMBL/GenBank/DDBJ whole genome shotgun (WGS) entry which is preliminary data.</text>
</comment>
<evidence type="ECO:0008006" key="3">
    <source>
        <dbReference type="Google" id="ProtNLM"/>
    </source>
</evidence>
<proteinExistence type="predicted"/>
<dbReference type="OrthoDB" id="420889at2759"/>
<name>A0A813FDE9_POLGL</name>
<reference evidence="1" key="1">
    <citation type="submission" date="2021-02" db="EMBL/GenBank/DDBJ databases">
        <authorList>
            <person name="Dougan E. K."/>
            <person name="Rhodes N."/>
            <person name="Thang M."/>
            <person name="Chan C."/>
        </authorList>
    </citation>
    <scope>NUCLEOTIDE SEQUENCE</scope>
</reference>
<dbReference type="Pfam" id="PF13759">
    <property type="entry name" value="2OG-FeII_Oxy_5"/>
    <property type="match status" value="1"/>
</dbReference>
<accession>A0A813FDE9</accession>
<dbReference type="EMBL" id="CAJNNV010025035">
    <property type="protein sequence ID" value="CAE8611631.1"/>
    <property type="molecule type" value="Genomic_DNA"/>
</dbReference>